<keyword evidence="2" id="KW-1185">Reference proteome</keyword>
<dbReference type="AlphaFoldDB" id="A0A927RC58"/>
<name>A0A927RC58_9ACTN</name>
<dbReference type="Proteomes" id="UP000638648">
    <property type="component" value="Unassembled WGS sequence"/>
</dbReference>
<evidence type="ECO:0000313" key="1">
    <source>
        <dbReference type="EMBL" id="MBE1610907.1"/>
    </source>
</evidence>
<sequence length="72" mass="7626">MRIDCDHCAARGRHCGDCVVTVILGAPPVGAGLDEADRRALRVLAEAGLWSPDNPPTVVIEPHISDVMPIAQ</sequence>
<dbReference type="EMBL" id="JADBEM010000001">
    <property type="protein sequence ID" value="MBE1610907.1"/>
    <property type="molecule type" value="Genomic_DNA"/>
</dbReference>
<comment type="caution">
    <text evidence="1">The sequence shown here is derived from an EMBL/GenBank/DDBJ whole genome shotgun (WGS) entry which is preliminary data.</text>
</comment>
<proteinExistence type="predicted"/>
<protein>
    <submittedName>
        <fullName evidence="1">Uncharacterized protein</fullName>
    </submittedName>
</protein>
<organism evidence="1 2">
    <name type="scientific">Actinopolymorpha pittospori</name>
    <dbReference type="NCBI Taxonomy" id="648752"/>
    <lineage>
        <taxon>Bacteria</taxon>
        <taxon>Bacillati</taxon>
        <taxon>Actinomycetota</taxon>
        <taxon>Actinomycetes</taxon>
        <taxon>Propionibacteriales</taxon>
        <taxon>Actinopolymorphaceae</taxon>
        <taxon>Actinopolymorpha</taxon>
    </lineage>
</organism>
<accession>A0A927RC58</accession>
<gene>
    <name evidence="1" type="ORF">HEB94_007755</name>
</gene>
<evidence type="ECO:0000313" key="2">
    <source>
        <dbReference type="Proteomes" id="UP000638648"/>
    </source>
</evidence>
<reference evidence="1" key="1">
    <citation type="submission" date="2020-10" db="EMBL/GenBank/DDBJ databases">
        <title>Sequencing the genomes of 1000 actinobacteria strains.</title>
        <authorList>
            <person name="Klenk H.-P."/>
        </authorList>
    </citation>
    <scope>NUCLEOTIDE SEQUENCE</scope>
    <source>
        <strain evidence="1">DSM 45354</strain>
    </source>
</reference>
<dbReference type="RefSeq" id="WP_192757217.1">
    <property type="nucleotide sequence ID" value="NZ_BAABJL010000225.1"/>
</dbReference>